<evidence type="ECO:0000256" key="5">
    <source>
        <dbReference type="ARBA" id="ARBA00023136"/>
    </source>
</evidence>
<organism evidence="7 8">
    <name type="scientific">Phellinidium pouzarii</name>
    <dbReference type="NCBI Taxonomy" id="167371"/>
    <lineage>
        <taxon>Eukaryota</taxon>
        <taxon>Fungi</taxon>
        <taxon>Dikarya</taxon>
        <taxon>Basidiomycota</taxon>
        <taxon>Agaricomycotina</taxon>
        <taxon>Agaricomycetes</taxon>
        <taxon>Hymenochaetales</taxon>
        <taxon>Hymenochaetaceae</taxon>
        <taxon>Phellinidium</taxon>
    </lineage>
</organism>
<comment type="caution">
    <text evidence="7">The sequence shown here is derived from an EMBL/GenBank/DDBJ whole genome shotgun (WGS) entry which is preliminary data.</text>
</comment>
<keyword evidence="4 6" id="KW-1133">Transmembrane helix</keyword>
<sequence>MSLPRSNYDPRRVCLNPFPNLDFHLGKCRRTIGVYIAGGLFALAHWLFLDVEVPSSHYHPPPDAPYDSAPVHVTFVDWVQGILSVLGFLVVNLIDKDRIKGEEAYADARAVWRTRLFLFIGFALMAGGLAGSVTILVLKYVVPSYPERFTYYSYANVSQNIAIMLSAVTLFLATVNLVPGSRKQYAVLIQ</sequence>
<feature type="transmembrane region" description="Helical" evidence="6">
    <location>
        <begin position="69"/>
        <end position="95"/>
    </location>
</feature>
<dbReference type="Proteomes" id="UP000308199">
    <property type="component" value="Unassembled WGS sequence"/>
</dbReference>
<evidence type="ECO:0000313" key="8">
    <source>
        <dbReference type="Proteomes" id="UP000308199"/>
    </source>
</evidence>
<dbReference type="Pfam" id="PF05255">
    <property type="entry name" value="UPF0220"/>
    <property type="match status" value="1"/>
</dbReference>
<evidence type="ECO:0000256" key="1">
    <source>
        <dbReference type="ARBA" id="ARBA00004141"/>
    </source>
</evidence>
<accession>A0A4S4LD07</accession>
<dbReference type="EMBL" id="SGPK01000056">
    <property type="protein sequence ID" value="THH09674.1"/>
    <property type="molecule type" value="Genomic_DNA"/>
</dbReference>
<proteinExistence type="inferred from homology"/>
<name>A0A4S4LD07_9AGAM</name>
<feature type="transmembrane region" description="Helical" evidence="6">
    <location>
        <begin position="32"/>
        <end position="49"/>
    </location>
</feature>
<evidence type="ECO:0000256" key="2">
    <source>
        <dbReference type="ARBA" id="ARBA00005335"/>
    </source>
</evidence>
<keyword evidence="5 6" id="KW-0472">Membrane</keyword>
<dbReference type="OrthoDB" id="268928at2759"/>
<keyword evidence="8" id="KW-1185">Reference proteome</keyword>
<keyword evidence="3 6" id="KW-0812">Transmembrane</keyword>
<feature type="transmembrane region" description="Helical" evidence="6">
    <location>
        <begin position="161"/>
        <end position="178"/>
    </location>
</feature>
<dbReference type="GO" id="GO:0016020">
    <property type="term" value="C:membrane"/>
    <property type="evidence" value="ECO:0007669"/>
    <property type="project" value="UniProtKB-SubCell"/>
</dbReference>
<dbReference type="PANTHER" id="PTHR13180">
    <property type="entry name" value="SMALL MEMBRANE PROTEIN-RELATED"/>
    <property type="match status" value="1"/>
</dbReference>
<comment type="similarity">
    <text evidence="2">Belongs to the UPF0220 family.</text>
</comment>
<evidence type="ECO:0000256" key="6">
    <source>
        <dbReference type="SAM" id="Phobius"/>
    </source>
</evidence>
<dbReference type="AlphaFoldDB" id="A0A4S4LD07"/>
<evidence type="ECO:0000256" key="3">
    <source>
        <dbReference type="ARBA" id="ARBA00022692"/>
    </source>
</evidence>
<comment type="subcellular location">
    <subcellularLocation>
        <location evidence="1">Membrane</location>
        <topology evidence="1">Multi-pass membrane protein</topology>
    </subcellularLocation>
</comment>
<gene>
    <name evidence="7" type="ORF">EW145_g1854</name>
</gene>
<evidence type="ECO:0000313" key="7">
    <source>
        <dbReference type="EMBL" id="THH09674.1"/>
    </source>
</evidence>
<protein>
    <submittedName>
        <fullName evidence="7">Uncharacterized protein</fullName>
    </submittedName>
</protein>
<dbReference type="InterPro" id="IPR007919">
    <property type="entry name" value="UPF0220"/>
</dbReference>
<evidence type="ECO:0000256" key="4">
    <source>
        <dbReference type="ARBA" id="ARBA00022989"/>
    </source>
</evidence>
<reference evidence="7 8" key="1">
    <citation type="submission" date="2019-02" db="EMBL/GenBank/DDBJ databases">
        <title>Genome sequencing of the rare red list fungi Phellinidium pouzarii.</title>
        <authorList>
            <person name="Buettner E."/>
            <person name="Kellner H."/>
        </authorList>
    </citation>
    <scope>NUCLEOTIDE SEQUENCE [LARGE SCALE GENOMIC DNA]</scope>
    <source>
        <strain evidence="7 8">DSM 108285</strain>
    </source>
</reference>
<feature type="transmembrane region" description="Helical" evidence="6">
    <location>
        <begin position="116"/>
        <end position="141"/>
    </location>
</feature>